<proteinExistence type="predicted"/>
<dbReference type="RefSeq" id="WP_158739160.1">
    <property type="nucleotide sequence ID" value="NZ_JAFBEP010000006.1"/>
</dbReference>
<dbReference type="PANTHER" id="PTHR40278">
    <property type="entry name" value="DNA UTILIZATION PROTEIN HOFN"/>
    <property type="match status" value="1"/>
</dbReference>
<dbReference type="Proteomes" id="UP000483018">
    <property type="component" value="Unassembled WGS sequence"/>
</dbReference>
<comment type="caution">
    <text evidence="3">The sequence shown here is derived from an EMBL/GenBank/DDBJ whole genome shotgun (WGS) entry which is preliminary data.</text>
</comment>
<evidence type="ECO:0000256" key="1">
    <source>
        <dbReference type="SAM" id="Coils"/>
    </source>
</evidence>
<feature type="coiled-coil region" evidence="1">
    <location>
        <begin position="65"/>
        <end position="98"/>
    </location>
</feature>
<accession>A0A7C8HGI4</accession>
<reference evidence="3 4" key="1">
    <citation type="submission" date="2019-12" db="EMBL/GenBank/DDBJ databases">
        <title>Defluviitalea raffinosedens, isolated from a biogas fermenter, genome sequencing and characterization.</title>
        <authorList>
            <person name="Rettenmaier R."/>
            <person name="Schneider M."/>
            <person name="Neuhaus K."/>
            <person name="Liebl W."/>
            <person name="Zverlov V."/>
        </authorList>
    </citation>
    <scope>NUCLEOTIDE SEQUENCE [LARGE SCALE GENOMIC DNA]</scope>
    <source>
        <strain evidence="3 4">249c-K6</strain>
    </source>
</reference>
<keyword evidence="2" id="KW-1133">Transmembrane helix</keyword>
<dbReference type="InterPro" id="IPR007813">
    <property type="entry name" value="PilN"/>
</dbReference>
<evidence type="ECO:0000313" key="4">
    <source>
        <dbReference type="Proteomes" id="UP000483018"/>
    </source>
</evidence>
<keyword evidence="2" id="KW-0812">Transmembrane</keyword>
<sequence>MKDINLMPREYVLEEKRKKLQAIFLTLGCSFLLLVISGISLPFKIINNKTQELKKLNSLILDSKYEVISEVHKQLKQKNEELKSMQKLENEIKKESIVSIKVLDLLTGYLPSEMYFQKLIVDNNNKVIKIEGNAGKAEHVSEYVVQLSNLPFVEKVEMKTSTEEVKSKNNFSDKAFDGLQVVKYEVTLQMRNEEGISKKDEIQRE</sequence>
<dbReference type="OrthoDB" id="9856537at2"/>
<keyword evidence="4" id="KW-1185">Reference proteome</keyword>
<dbReference type="EMBL" id="WSLF01000001">
    <property type="protein sequence ID" value="KAE9637250.1"/>
    <property type="molecule type" value="Genomic_DNA"/>
</dbReference>
<evidence type="ECO:0000256" key="2">
    <source>
        <dbReference type="SAM" id="Phobius"/>
    </source>
</evidence>
<name>A0A7C8HGI4_9FIRM</name>
<keyword evidence="1" id="KW-0175">Coiled coil</keyword>
<evidence type="ECO:0000313" key="3">
    <source>
        <dbReference type="EMBL" id="KAE9637250.1"/>
    </source>
</evidence>
<evidence type="ECO:0008006" key="5">
    <source>
        <dbReference type="Google" id="ProtNLM"/>
    </source>
</evidence>
<dbReference type="AlphaFoldDB" id="A0A7C8HGI4"/>
<keyword evidence="2" id="KW-0472">Membrane</keyword>
<dbReference type="InterPro" id="IPR052534">
    <property type="entry name" value="Extracell_DNA_Util/SecSys_Comp"/>
</dbReference>
<organism evidence="3 4">
    <name type="scientific">Defluviitalea raffinosedens</name>
    <dbReference type="NCBI Taxonomy" id="1450156"/>
    <lineage>
        <taxon>Bacteria</taxon>
        <taxon>Bacillati</taxon>
        <taxon>Bacillota</taxon>
        <taxon>Clostridia</taxon>
        <taxon>Lachnospirales</taxon>
        <taxon>Defluviitaleaceae</taxon>
        <taxon>Defluviitalea</taxon>
    </lineage>
</organism>
<dbReference type="PANTHER" id="PTHR40278:SF1">
    <property type="entry name" value="DNA UTILIZATION PROTEIN HOFN"/>
    <property type="match status" value="1"/>
</dbReference>
<gene>
    <name evidence="3" type="ORF">GND95_02120</name>
</gene>
<protein>
    <recommendedName>
        <fullName evidence="5">Fimbrial assembly protein</fullName>
    </recommendedName>
</protein>
<feature type="transmembrane region" description="Helical" evidence="2">
    <location>
        <begin position="20"/>
        <end position="43"/>
    </location>
</feature>
<dbReference type="Pfam" id="PF05137">
    <property type="entry name" value="PilN"/>
    <property type="match status" value="1"/>
</dbReference>